<dbReference type="GO" id="GO:0003968">
    <property type="term" value="F:RNA-directed RNA polymerase activity"/>
    <property type="evidence" value="ECO:0007669"/>
    <property type="project" value="UniProtKB-EC"/>
</dbReference>
<organism evidence="10">
    <name type="scientific">Beihai levi-like virus 30</name>
    <dbReference type="NCBI Taxonomy" id="1922417"/>
    <lineage>
        <taxon>Viruses</taxon>
        <taxon>Riboviria</taxon>
    </lineage>
</organism>
<accession>A0A1L3KI88</accession>
<keyword evidence="4" id="KW-0547">Nucleotide-binding</keyword>
<dbReference type="SUPFAM" id="SSF56672">
    <property type="entry name" value="DNA/RNA polymerases"/>
    <property type="match status" value="1"/>
</dbReference>
<comment type="catalytic activity">
    <reaction evidence="7">
        <text>RNA(n) + a ribonucleoside 5'-triphosphate = RNA(n+1) + diphosphate</text>
        <dbReference type="Rhea" id="RHEA:21248"/>
        <dbReference type="Rhea" id="RHEA-COMP:14527"/>
        <dbReference type="Rhea" id="RHEA-COMP:17342"/>
        <dbReference type="ChEBI" id="CHEBI:33019"/>
        <dbReference type="ChEBI" id="CHEBI:61557"/>
        <dbReference type="ChEBI" id="CHEBI:140395"/>
        <dbReference type="EC" id="2.7.7.48"/>
    </reaction>
</comment>
<keyword evidence="5" id="KW-0693">Viral RNA replication</keyword>
<dbReference type="InterPro" id="IPR007096">
    <property type="entry name" value="RNA-dir_Rpol_cat_phage"/>
</dbReference>
<proteinExistence type="predicted"/>
<evidence type="ECO:0000256" key="2">
    <source>
        <dbReference type="ARBA" id="ARBA00022679"/>
    </source>
</evidence>
<feature type="binding site" evidence="8">
    <location>
        <position position="402"/>
    </location>
    <ligand>
        <name>Mg(2+)</name>
        <dbReference type="ChEBI" id="CHEBI:18420"/>
        <label>2</label>
    </ligand>
</feature>
<dbReference type="GO" id="GO:0046872">
    <property type="term" value="F:metal ion binding"/>
    <property type="evidence" value="ECO:0007669"/>
    <property type="project" value="UniProtKB-KW"/>
</dbReference>
<evidence type="ECO:0000256" key="8">
    <source>
        <dbReference type="PIRSR" id="PIRSR605093-1"/>
    </source>
</evidence>
<dbReference type="InterPro" id="IPR043502">
    <property type="entry name" value="DNA/RNA_pol_sf"/>
</dbReference>
<evidence type="ECO:0000256" key="7">
    <source>
        <dbReference type="ARBA" id="ARBA00048744"/>
    </source>
</evidence>
<dbReference type="Pfam" id="PF03431">
    <property type="entry name" value="RNA_replicase_B"/>
    <property type="match status" value="1"/>
</dbReference>
<dbReference type="InterPro" id="IPR005093">
    <property type="entry name" value="RNArep_beta"/>
</dbReference>
<feature type="binding site" evidence="8">
    <location>
        <position position="403"/>
    </location>
    <ligand>
        <name>Mg(2+)</name>
        <dbReference type="ChEBI" id="CHEBI:18420"/>
        <label>2</label>
    </ligand>
</feature>
<name>A0A1L3KI88_9VIRU</name>
<sequence length="624" mass="71277">MNQPKVDSNIFSAKDQKTLRCKMALELFKNGEHLFSIAERNKIVGSLRRGDLAILESDLILHRLDEAKQTGNLTTHDFSVLYQLYSFVRKAPTAGDDKVCRDAGFRKMLKGEEKCRVTNMTMSCRIKHNFALFDRVKMIIERILGPLPNDFLTSKNTEIFFGPGSSVNVNNRSFEETALFYKLSDKLVVPAKAKLYLAALVSNHPNWVDTLASHYHTQQNSDESRLNFERRVFRKHFVVVPDNNPSRIGFVPKSSEEHRAIGIEMNGLMPLQKVVGDLIRDRLKVVGINLDSQERNRHLARLAKTFQLATIDLANASSSISLELVRALLPYDWFTVINDFRSEVGYEPNSDTTIVYEMVSSMGNGFTFELESLIFYALAVATCEEVGISKLETKRSISVFGDDIIIPQRAASQLMGNLTLFGFTANVEKSFLQGFFFESCGSDYYNCTDVRPFFLKRDIVSIHDVYFLLNSLLFRSIKQGSPHLFSLYRWLFRQLARKAVDLGPLHFEFDQFGKLSNDDLESCLRVPLSYAQANGGVKFDPTLFAYRYKKWVRVAVESSLGQSPQYAVMHMRYLTFLKGQREGKVLLRGRTKIRQQQGTTSQWDGVLPLKEIRLVKYLFDSLSF</sequence>
<dbReference type="PROSITE" id="PS50522">
    <property type="entry name" value="RDRP_PHAGE"/>
    <property type="match status" value="1"/>
</dbReference>
<dbReference type="GO" id="GO:0000166">
    <property type="term" value="F:nucleotide binding"/>
    <property type="evidence" value="ECO:0007669"/>
    <property type="project" value="UniProtKB-KW"/>
</dbReference>
<evidence type="ECO:0000256" key="6">
    <source>
        <dbReference type="ARBA" id="ARBA00030248"/>
    </source>
</evidence>
<evidence type="ECO:0000256" key="1">
    <source>
        <dbReference type="ARBA" id="ARBA00012494"/>
    </source>
</evidence>
<evidence type="ECO:0000313" key="10">
    <source>
        <dbReference type="EMBL" id="APG77130.1"/>
    </source>
</evidence>
<feature type="binding site" evidence="8">
    <location>
        <position position="312"/>
    </location>
    <ligand>
        <name>Mg(2+)</name>
        <dbReference type="ChEBI" id="CHEBI:18420"/>
        <label>2</label>
    </ligand>
</feature>
<protein>
    <recommendedName>
        <fullName evidence="1">RNA-directed RNA polymerase</fullName>
        <ecNumber evidence="1">2.7.7.48</ecNumber>
    </recommendedName>
    <alternativeName>
        <fullName evidence="6">RNA replicase beta chain</fullName>
    </alternativeName>
</protein>
<feature type="domain" description="RdRp catalytic" evidence="9">
    <location>
        <begin position="297"/>
        <end position="434"/>
    </location>
</feature>
<keyword evidence="3" id="KW-0548">Nucleotidyltransferase</keyword>
<keyword evidence="8" id="KW-0479">Metal-binding</keyword>
<dbReference type="EMBL" id="KX883530">
    <property type="protein sequence ID" value="APG77130.1"/>
    <property type="molecule type" value="Genomic_RNA"/>
</dbReference>
<evidence type="ECO:0000256" key="5">
    <source>
        <dbReference type="ARBA" id="ARBA00022953"/>
    </source>
</evidence>
<dbReference type="EC" id="2.7.7.48" evidence="1"/>
<keyword evidence="2" id="KW-0808">Transferase</keyword>
<evidence type="ECO:0000259" key="9">
    <source>
        <dbReference type="PROSITE" id="PS50522"/>
    </source>
</evidence>
<dbReference type="GO" id="GO:0039694">
    <property type="term" value="P:viral RNA genome replication"/>
    <property type="evidence" value="ECO:0007669"/>
    <property type="project" value="InterPro"/>
</dbReference>
<keyword evidence="8" id="KW-0460">Magnesium</keyword>
<evidence type="ECO:0000256" key="4">
    <source>
        <dbReference type="ARBA" id="ARBA00022741"/>
    </source>
</evidence>
<comment type="cofactor">
    <cofactor evidence="8">
        <name>Mg(2+)</name>
        <dbReference type="ChEBI" id="CHEBI:18420"/>
    </cofactor>
    <text evidence="8">Binds 2 Mg(2+) per subunit.</text>
</comment>
<evidence type="ECO:0000256" key="3">
    <source>
        <dbReference type="ARBA" id="ARBA00022695"/>
    </source>
</evidence>
<reference evidence="10" key="1">
    <citation type="journal article" date="2016" name="Nature">
        <title>Redefining the invertebrate RNA virosphere.</title>
        <authorList>
            <person name="Shi M."/>
            <person name="Lin X.D."/>
            <person name="Tian J.H."/>
            <person name="Chen L.J."/>
            <person name="Chen X."/>
            <person name="Li C.X."/>
            <person name="Qin X.C."/>
            <person name="Li J."/>
            <person name="Cao J.P."/>
            <person name="Eden J.S."/>
            <person name="Buchmann J."/>
            <person name="Wang W."/>
            <person name="Xu J."/>
            <person name="Holmes E.C."/>
            <person name="Zhang Y.Z."/>
        </authorList>
    </citation>
    <scope>NUCLEOTIDE SEQUENCE</scope>
    <source>
        <strain evidence="10">HOU142311</strain>
    </source>
</reference>